<evidence type="ECO:0000256" key="1">
    <source>
        <dbReference type="ARBA" id="ARBA00004138"/>
    </source>
</evidence>
<evidence type="ECO:0000256" key="2">
    <source>
        <dbReference type="ARBA" id="ARBA00004141"/>
    </source>
</evidence>
<dbReference type="Pfam" id="PF09799">
    <property type="entry name" value="Transmemb_17"/>
    <property type="match status" value="1"/>
</dbReference>
<keyword evidence="7" id="KW-0597">Phosphoprotein</keyword>
<dbReference type="CDD" id="cd01210">
    <property type="entry name" value="PTB_EPS8"/>
    <property type="match status" value="1"/>
</dbReference>
<feature type="region of interest" description="Disordered" evidence="13">
    <location>
        <begin position="631"/>
        <end position="657"/>
    </location>
</feature>
<dbReference type="FunFam" id="2.30.29.30:FF:000218">
    <property type="entry name" value="Epidermal growth factor receptor kinase substrate 8-like 2"/>
    <property type="match status" value="1"/>
</dbReference>
<sequence>MIIYKSQVLSYPDSYLVLDVCLLLLMAAFEIFRVYWGVRGNLQESERYIGASLLITGATLLLSVYFLVWQAYVLRADIIINAILLCIYGLSGVAGFGALARFTSSQNRNLMEPPRQTNGVARSDSKISAKALFEQRKKYSNSNFIMQETSQYHVQHLSTFIMDKAESIATVDDAVKKLMLLESKGKIWTQEMLLQVSDTAIKLLDCDTMDELENFPLSTVHHSQAVLNKTRYPSVLVLVCQDSEQHRPDIHFFYCDEVEAEIVHADIDSALGDNKNGKKMRPQTLKVNQEKMKRHRETIIPPSESKDFSPEKKGRVAAMDMQNVERRSSVQQDTESHEKLAQRIEKEVQILNCALDDIEIFVARLQKAAEAFAQLNQRNKARKTKKKGPAEGMLTLRAKPPSEAEFIDSLQKLKLSFNLLAKLKKHIQNPNAAELIHFLFGPLEMILQSCGSPDLPRSVICPHLSRDAVDFLRGHLTPKEMTLFELLGDGWTRPRADWPREHCAPLYIPHFRNGWEPPVELFRMSPWETECAEVSSMSSEEFFGSQSSLSSNGSFTAASSVRRYVKVLYSFVAHNVNELSVLQDEILEIIESDNQWWKLRNRSGQMGLVPSNTLAVITPEDLHNMDPMHSQSFVGPSSSSPLGRGNSFEKPRTPREKDYRIQQMDEVNDELLKKITSSKNQPPTRNFKVERHSVPTVPLKFDSSPPEVTAWLNAKEFSKPTVDCLGILSGAQLFSLNKEELRAVCGHEGARVYSQLTVQKSLLE</sequence>
<comment type="similarity">
    <text evidence="4">Belongs to the EPS8 family.</text>
</comment>
<dbReference type="Pfam" id="PF22975">
    <property type="entry name" value="EPS8_2nd"/>
    <property type="match status" value="1"/>
</dbReference>
<keyword evidence="5 12" id="KW-0728">SH3 domain</keyword>
<evidence type="ECO:0000256" key="6">
    <source>
        <dbReference type="ARBA" id="ARBA00022490"/>
    </source>
</evidence>
<proteinExistence type="inferred from homology"/>
<dbReference type="Gene3D" id="1.10.150.50">
    <property type="entry name" value="Transcription Factor, Ets-1"/>
    <property type="match status" value="1"/>
</dbReference>
<comment type="subcellular location">
    <subcellularLocation>
        <location evidence="1">Cell projection</location>
        <location evidence="1">Cilium</location>
    </subcellularLocation>
    <subcellularLocation>
        <location evidence="3">Cytoplasm</location>
    </subcellularLocation>
    <subcellularLocation>
        <location evidence="2">Membrane</location>
        <topology evidence="2">Multi-pass membrane protein</topology>
    </subcellularLocation>
</comment>
<gene>
    <name evidence="16" type="primary">eps8l2</name>
    <name evidence="16" type="ORF">DAT39_002002</name>
</gene>
<dbReference type="GO" id="GO:0031982">
    <property type="term" value="C:vesicle"/>
    <property type="evidence" value="ECO:0007669"/>
    <property type="project" value="TreeGrafter"/>
</dbReference>
<keyword evidence="16" id="KW-0675">Receptor</keyword>
<dbReference type="Pfam" id="PF18016">
    <property type="entry name" value="SAM_3"/>
    <property type="match status" value="1"/>
</dbReference>
<keyword evidence="16" id="KW-0418">Kinase</keyword>
<dbReference type="InterPro" id="IPR006020">
    <property type="entry name" value="PTB/PI_dom"/>
</dbReference>
<dbReference type="InterPro" id="IPR055093">
    <property type="entry name" value="EPS8_2nd"/>
</dbReference>
<dbReference type="CDD" id="cd09540">
    <property type="entry name" value="SAM_EPS8-like"/>
    <property type="match status" value="1"/>
</dbReference>
<feature type="transmembrane region" description="Helical" evidence="14">
    <location>
        <begin position="15"/>
        <end position="36"/>
    </location>
</feature>
<keyword evidence="17" id="KW-1185">Reference proteome</keyword>
<evidence type="ECO:0000256" key="11">
    <source>
        <dbReference type="ARBA" id="ARBA00023273"/>
    </source>
</evidence>
<dbReference type="Proteomes" id="UP000727407">
    <property type="component" value="Unassembled WGS sequence"/>
</dbReference>
<dbReference type="Gene3D" id="2.30.29.30">
    <property type="entry name" value="Pleckstrin-homology domain (PH domain)/Phosphotyrosine-binding domain (PTB)"/>
    <property type="match status" value="1"/>
</dbReference>
<dbReference type="GO" id="GO:0005929">
    <property type="term" value="C:cilium"/>
    <property type="evidence" value="ECO:0007669"/>
    <property type="project" value="UniProtKB-SubCell"/>
</dbReference>
<dbReference type="GO" id="GO:0035023">
    <property type="term" value="P:regulation of Rho protein signal transduction"/>
    <property type="evidence" value="ECO:0007669"/>
    <property type="project" value="TreeGrafter"/>
</dbReference>
<dbReference type="InterPro" id="IPR039801">
    <property type="entry name" value="EPS8-like"/>
</dbReference>
<dbReference type="PROSITE" id="PS50002">
    <property type="entry name" value="SH3"/>
    <property type="match status" value="1"/>
</dbReference>
<evidence type="ECO:0000256" key="10">
    <source>
        <dbReference type="ARBA" id="ARBA00023136"/>
    </source>
</evidence>
<evidence type="ECO:0000313" key="17">
    <source>
        <dbReference type="Proteomes" id="UP000727407"/>
    </source>
</evidence>
<dbReference type="InterPro" id="IPR041418">
    <property type="entry name" value="SAM_3"/>
</dbReference>
<evidence type="ECO:0000259" key="15">
    <source>
        <dbReference type="PROSITE" id="PS50002"/>
    </source>
</evidence>
<dbReference type="Pfam" id="PF00018">
    <property type="entry name" value="SH3_1"/>
    <property type="match status" value="1"/>
</dbReference>
<dbReference type="GO" id="GO:0003779">
    <property type="term" value="F:actin binding"/>
    <property type="evidence" value="ECO:0007669"/>
    <property type="project" value="TreeGrafter"/>
</dbReference>
<dbReference type="GO" id="GO:0016301">
    <property type="term" value="F:kinase activity"/>
    <property type="evidence" value="ECO:0007669"/>
    <property type="project" value="UniProtKB-KW"/>
</dbReference>
<feature type="compositionally biased region" description="Low complexity" evidence="13">
    <location>
        <begin position="631"/>
        <end position="640"/>
    </location>
</feature>
<evidence type="ECO:0000256" key="5">
    <source>
        <dbReference type="ARBA" id="ARBA00022443"/>
    </source>
</evidence>
<dbReference type="GO" id="GO:0005737">
    <property type="term" value="C:cytoplasm"/>
    <property type="evidence" value="ECO:0007669"/>
    <property type="project" value="UniProtKB-SubCell"/>
</dbReference>
<evidence type="ECO:0000256" key="3">
    <source>
        <dbReference type="ARBA" id="ARBA00004496"/>
    </source>
</evidence>
<dbReference type="InterPro" id="IPR011993">
    <property type="entry name" value="PH-like_dom_sf"/>
</dbReference>
<dbReference type="SUPFAM" id="SSF50729">
    <property type="entry name" value="PH domain-like"/>
    <property type="match status" value="1"/>
</dbReference>
<reference evidence="16" key="1">
    <citation type="submission" date="2020-07" db="EMBL/GenBank/DDBJ databases">
        <title>Clarias magur genome sequencing, assembly and annotation.</title>
        <authorList>
            <person name="Kushwaha B."/>
            <person name="Kumar R."/>
            <person name="Das P."/>
            <person name="Joshi C.G."/>
            <person name="Kumar D."/>
            <person name="Nagpure N.S."/>
            <person name="Pandey M."/>
            <person name="Agarwal S."/>
            <person name="Srivastava S."/>
            <person name="Singh M."/>
            <person name="Sahoo L."/>
            <person name="Jayasankar P."/>
            <person name="Meher P.K."/>
            <person name="Koringa P.G."/>
            <person name="Iquebal M.A."/>
            <person name="Das S.P."/>
            <person name="Bit A."/>
            <person name="Patnaik S."/>
            <person name="Patel N."/>
            <person name="Shah T.M."/>
            <person name="Hinsu A."/>
            <person name="Jena J.K."/>
        </authorList>
    </citation>
    <scope>NUCLEOTIDE SEQUENCE</scope>
    <source>
        <strain evidence="16">CIFAMagur01</strain>
        <tissue evidence="16">Testis</tissue>
    </source>
</reference>
<evidence type="ECO:0000256" key="12">
    <source>
        <dbReference type="PROSITE-ProRule" id="PRU00192"/>
    </source>
</evidence>
<keyword evidence="11" id="KW-0966">Cell projection</keyword>
<feature type="transmembrane region" description="Helical" evidence="14">
    <location>
        <begin position="48"/>
        <end position="72"/>
    </location>
</feature>
<dbReference type="GO" id="GO:1900029">
    <property type="term" value="P:positive regulation of ruffle assembly"/>
    <property type="evidence" value="ECO:0007669"/>
    <property type="project" value="TreeGrafter"/>
</dbReference>
<dbReference type="PANTHER" id="PTHR12287:SF20">
    <property type="entry name" value="EPIDERMAL GROWTH FACTOR RECEPTOR KINASE SUBSTRATE 8-LIKE PROTEIN 2"/>
    <property type="match status" value="1"/>
</dbReference>
<evidence type="ECO:0000313" key="16">
    <source>
        <dbReference type="EMBL" id="KAF5908289.1"/>
    </source>
</evidence>
<keyword evidence="8 14" id="KW-0812">Transmembrane</keyword>
<dbReference type="GO" id="GO:0032587">
    <property type="term" value="C:ruffle membrane"/>
    <property type="evidence" value="ECO:0007669"/>
    <property type="project" value="TreeGrafter"/>
</dbReference>
<keyword evidence="16" id="KW-0808">Transferase</keyword>
<dbReference type="PANTHER" id="PTHR12287">
    <property type="entry name" value="EPIDERMAL GROWTH FACTOR RECEPTOR KINASE SUBSTRATE EPS8-RELATED PROTEIN"/>
    <property type="match status" value="1"/>
</dbReference>
<accession>A0A8J4UPZ8</accession>
<dbReference type="SMART" id="SM00462">
    <property type="entry name" value="PTB"/>
    <property type="match status" value="1"/>
</dbReference>
<feature type="compositionally biased region" description="Basic and acidic residues" evidence="13">
    <location>
        <begin position="647"/>
        <end position="657"/>
    </location>
</feature>
<evidence type="ECO:0000256" key="4">
    <source>
        <dbReference type="ARBA" id="ARBA00006197"/>
    </source>
</evidence>
<dbReference type="InterPro" id="IPR013761">
    <property type="entry name" value="SAM/pointed_sf"/>
</dbReference>
<organism evidence="16 17">
    <name type="scientific">Clarias magur</name>
    <name type="common">Asian catfish</name>
    <name type="synonym">Macropteronotus magur</name>
    <dbReference type="NCBI Taxonomy" id="1594786"/>
    <lineage>
        <taxon>Eukaryota</taxon>
        <taxon>Metazoa</taxon>
        <taxon>Chordata</taxon>
        <taxon>Craniata</taxon>
        <taxon>Vertebrata</taxon>
        <taxon>Euteleostomi</taxon>
        <taxon>Actinopterygii</taxon>
        <taxon>Neopterygii</taxon>
        <taxon>Teleostei</taxon>
        <taxon>Ostariophysi</taxon>
        <taxon>Siluriformes</taxon>
        <taxon>Clariidae</taxon>
        <taxon>Clarias</taxon>
    </lineage>
</organism>
<dbReference type="GO" id="GO:0007266">
    <property type="term" value="P:Rho protein signal transduction"/>
    <property type="evidence" value="ECO:0007669"/>
    <property type="project" value="TreeGrafter"/>
</dbReference>
<dbReference type="SMART" id="SM00326">
    <property type="entry name" value="SH3"/>
    <property type="match status" value="1"/>
</dbReference>
<evidence type="ECO:0000256" key="8">
    <source>
        <dbReference type="ARBA" id="ARBA00022692"/>
    </source>
</evidence>
<protein>
    <submittedName>
        <fullName evidence="16">Epidermal growth factor receptor kinase substrate 8-like protein 2 isoform X2</fullName>
    </submittedName>
</protein>
<keyword evidence="9 14" id="KW-1133">Transmembrane helix</keyword>
<evidence type="ECO:0000256" key="7">
    <source>
        <dbReference type="ARBA" id="ARBA00022553"/>
    </source>
</evidence>
<comment type="caution">
    <text evidence="16">The sequence shown here is derived from an EMBL/GenBank/DDBJ whole genome shotgun (WGS) entry which is preliminary data.</text>
</comment>
<dbReference type="InterPro" id="IPR036028">
    <property type="entry name" value="SH3-like_dom_sf"/>
</dbReference>
<dbReference type="InterPro" id="IPR013625">
    <property type="entry name" value="PTB"/>
</dbReference>
<dbReference type="SUPFAM" id="SSF50044">
    <property type="entry name" value="SH3-domain"/>
    <property type="match status" value="1"/>
</dbReference>
<feature type="transmembrane region" description="Helical" evidence="14">
    <location>
        <begin position="78"/>
        <end position="100"/>
    </location>
</feature>
<dbReference type="InterPro" id="IPR019184">
    <property type="entry name" value="Uncharacterised_TM-17"/>
</dbReference>
<dbReference type="EMBL" id="QNUK01000014">
    <property type="protein sequence ID" value="KAF5908289.1"/>
    <property type="molecule type" value="Genomic_DNA"/>
</dbReference>
<dbReference type="FunFam" id="1.10.150.50:FF:000023">
    <property type="entry name" value="Epidermal growth factor receptor kinase substrate 8"/>
    <property type="match status" value="1"/>
</dbReference>
<feature type="non-terminal residue" evidence="16">
    <location>
        <position position="1"/>
    </location>
</feature>
<name>A0A8J4UPZ8_CLAMG</name>
<dbReference type="Gene3D" id="2.30.30.40">
    <property type="entry name" value="SH3 Domains"/>
    <property type="match status" value="1"/>
</dbReference>
<feature type="domain" description="SH3" evidence="15">
    <location>
        <begin position="560"/>
        <end position="619"/>
    </location>
</feature>
<dbReference type="AlphaFoldDB" id="A0A8J4UPZ8"/>
<dbReference type="Pfam" id="PF08416">
    <property type="entry name" value="PTB"/>
    <property type="match status" value="1"/>
</dbReference>
<dbReference type="OrthoDB" id="4680325at2759"/>
<dbReference type="InterPro" id="IPR033928">
    <property type="entry name" value="EPS8_PTB"/>
</dbReference>
<dbReference type="InterPro" id="IPR001452">
    <property type="entry name" value="SH3_domain"/>
</dbReference>
<evidence type="ECO:0000256" key="13">
    <source>
        <dbReference type="SAM" id="MobiDB-lite"/>
    </source>
</evidence>
<evidence type="ECO:0000256" key="9">
    <source>
        <dbReference type="ARBA" id="ARBA00022989"/>
    </source>
</evidence>
<keyword evidence="10 14" id="KW-0472">Membrane</keyword>
<keyword evidence="6" id="KW-0963">Cytoplasm</keyword>
<evidence type="ECO:0000256" key="14">
    <source>
        <dbReference type="SAM" id="Phobius"/>
    </source>
</evidence>